<reference evidence="2 3" key="1">
    <citation type="submission" date="2016-10" db="EMBL/GenBank/DDBJ databases">
        <authorList>
            <person name="de Groot N.N."/>
        </authorList>
    </citation>
    <scope>NUCLEOTIDE SEQUENCE [LARGE SCALE GENOMIC DNA]</scope>
    <source>
        <strain evidence="2 3">CGMCC 4.5506</strain>
    </source>
</reference>
<evidence type="ECO:0000256" key="1">
    <source>
        <dbReference type="SAM" id="MobiDB-lite"/>
    </source>
</evidence>
<accession>A0A222VQW4</accession>
<keyword evidence="3" id="KW-1185">Reference proteome</keyword>
<protein>
    <submittedName>
        <fullName evidence="2">Uncharacterized protein</fullName>
    </submittedName>
</protein>
<feature type="compositionally biased region" description="Basic and acidic residues" evidence="1">
    <location>
        <begin position="23"/>
        <end position="34"/>
    </location>
</feature>
<dbReference type="Proteomes" id="UP000199494">
    <property type="component" value="Unassembled WGS sequence"/>
</dbReference>
<dbReference type="EMBL" id="FMZE01000005">
    <property type="protein sequence ID" value="SDD04612.1"/>
    <property type="molecule type" value="Genomic_DNA"/>
</dbReference>
<evidence type="ECO:0000313" key="3">
    <source>
        <dbReference type="Proteomes" id="UP000199494"/>
    </source>
</evidence>
<dbReference type="KEGG" id="pmad:BAY61_16390"/>
<dbReference type="AlphaFoldDB" id="A0A222VQW4"/>
<proteinExistence type="predicted"/>
<gene>
    <name evidence="2" type="ORF">SAMN05421630_105326</name>
</gene>
<feature type="region of interest" description="Disordered" evidence="1">
    <location>
        <begin position="23"/>
        <end position="81"/>
    </location>
</feature>
<name>A0A222VQW4_9PSEU</name>
<sequence length="81" mass="9003">MWFWIAVLGVVVALLGTASAADLRDRRGDRERGVPSRARRAPASAPSTRQAPVRAAGEPAYRRQRGYERERGYRVQPGRGI</sequence>
<evidence type="ECO:0000313" key="2">
    <source>
        <dbReference type="EMBL" id="SDD04612.1"/>
    </source>
</evidence>
<dbReference type="RefSeq" id="WP_091804828.1">
    <property type="nucleotide sequence ID" value="NZ_CP016353.1"/>
</dbReference>
<organism evidence="2 3">
    <name type="scientific">Prauserella marina</name>
    <dbReference type="NCBI Taxonomy" id="530584"/>
    <lineage>
        <taxon>Bacteria</taxon>
        <taxon>Bacillati</taxon>
        <taxon>Actinomycetota</taxon>
        <taxon>Actinomycetes</taxon>
        <taxon>Pseudonocardiales</taxon>
        <taxon>Pseudonocardiaceae</taxon>
        <taxon>Prauserella</taxon>
    </lineage>
</organism>